<feature type="domain" description="DUF6534" evidence="2">
    <location>
        <begin position="170"/>
        <end position="276"/>
    </location>
</feature>
<gene>
    <name evidence="3" type="ORF">MSAN_00600500</name>
</gene>
<dbReference type="OrthoDB" id="2535105at2759"/>
<keyword evidence="1" id="KW-1133">Transmembrane helix</keyword>
<dbReference type="InterPro" id="IPR045339">
    <property type="entry name" value="DUF6534"/>
</dbReference>
<proteinExistence type="predicted"/>
<keyword evidence="4" id="KW-1185">Reference proteome</keyword>
<dbReference type="Pfam" id="PF20152">
    <property type="entry name" value="DUF6534"/>
    <property type="match status" value="1"/>
</dbReference>
<name>A0A8H6Z7T1_9AGAR</name>
<feature type="transmembrane region" description="Helical" evidence="1">
    <location>
        <begin position="94"/>
        <end position="114"/>
    </location>
</feature>
<keyword evidence="1" id="KW-0812">Transmembrane</keyword>
<evidence type="ECO:0000256" key="1">
    <source>
        <dbReference type="SAM" id="Phobius"/>
    </source>
</evidence>
<reference evidence="3" key="1">
    <citation type="submission" date="2020-05" db="EMBL/GenBank/DDBJ databases">
        <title>Mycena genomes resolve the evolution of fungal bioluminescence.</title>
        <authorList>
            <person name="Tsai I.J."/>
        </authorList>
    </citation>
    <scope>NUCLEOTIDE SEQUENCE</scope>
    <source>
        <strain evidence="3">160909Yilan</strain>
    </source>
</reference>
<dbReference type="Proteomes" id="UP000623467">
    <property type="component" value="Unassembled WGS sequence"/>
</dbReference>
<feature type="transmembrane region" description="Helical" evidence="1">
    <location>
        <begin position="197"/>
        <end position="224"/>
    </location>
</feature>
<keyword evidence="1" id="KW-0472">Membrane</keyword>
<dbReference type="AlphaFoldDB" id="A0A8H6Z7T1"/>
<feature type="transmembrane region" description="Helical" evidence="1">
    <location>
        <begin position="164"/>
        <end position="185"/>
    </location>
</feature>
<feature type="transmembrane region" description="Helical" evidence="1">
    <location>
        <begin position="121"/>
        <end position="144"/>
    </location>
</feature>
<sequence length="332" mass="37113">MSAAPTLPPLDGTLGAVAIGAIVSPFLLGIEALQAYHYFNKYPEDSLFLKSMVAVLWLFELGHMISTGHVIYAITVTYYGQLQHLQTPPHSLEMTIFFHGCIILVVQSFFANRVRVFSGKWLIPVICWTMTALRVVATFAMMGIEWMQPNIQTLQIKFRWLLTASISLGMTIDTVITLSMCYWLWQVRHSRFGRTKTVINTLLVWTVETGVATCVSGAMFLILVTSSSPVVSFGTLTFWTSSSSVVVTVIAWFPFYLVQGKLYSNSLLFSLNGRKRLRGSGKFLEISAGSTTLEQNVSERNRRLVIEMSEIVETDGSMSKDLEHGRNADLRG</sequence>
<dbReference type="PANTHER" id="PTHR40465:SF1">
    <property type="entry name" value="DUF6534 DOMAIN-CONTAINING PROTEIN"/>
    <property type="match status" value="1"/>
</dbReference>
<comment type="caution">
    <text evidence="3">The sequence shown here is derived from an EMBL/GenBank/DDBJ whole genome shotgun (WGS) entry which is preliminary data.</text>
</comment>
<accession>A0A8H6Z7T1</accession>
<evidence type="ECO:0000313" key="4">
    <source>
        <dbReference type="Proteomes" id="UP000623467"/>
    </source>
</evidence>
<feature type="transmembrane region" description="Helical" evidence="1">
    <location>
        <begin position="236"/>
        <end position="258"/>
    </location>
</feature>
<protein>
    <submittedName>
        <fullName evidence="3">Saposin B-type domain-containing protein</fullName>
    </submittedName>
</protein>
<feature type="transmembrane region" description="Helical" evidence="1">
    <location>
        <begin position="12"/>
        <end position="33"/>
    </location>
</feature>
<dbReference type="EMBL" id="JACAZH010000003">
    <property type="protein sequence ID" value="KAF7373883.1"/>
    <property type="molecule type" value="Genomic_DNA"/>
</dbReference>
<organism evidence="3 4">
    <name type="scientific">Mycena sanguinolenta</name>
    <dbReference type="NCBI Taxonomy" id="230812"/>
    <lineage>
        <taxon>Eukaryota</taxon>
        <taxon>Fungi</taxon>
        <taxon>Dikarya</taxon>
        <taxon>Basidiomycota</taxon>
        <taxon>Agaricomycotina</taxon>
        <taxon>Agaricomycetes</taxon>
        <taxon>Agaricomycetidae</taxon>
        <taxon>Agaricales</taxon>
        <taxon>Marasmiineae</taxon>
        <taxon>Mycenaceae</taxon>
        <taxon>Mycena</taxon>
    </lineage>
</organism>
<evidence type="ECO:0000259" key="2">
    <source>
        <dbReference type="Pfam" id="PF20152"/>
    </source>
</evidence>
<evidence type="ECO:0000313" key="3">
    <source>
        <dbReference type="EMBL" id="KAF7373883.1"/>
    </source>
</evidence>
<feature type="transmembrane region" description="Helical" evidence="1">
    <location>
        <begin position="54"/>
        <end position="74"/>
    </location>
</feature>
<dbReference type="PANTHER" id="PTHR40465">
    <property type="entry name" value="CHROMOSOME 1, WHOLE GENOME SHOTGUN SEQUENCE"/>
    <property type="match status" value="1"/>
</dbReference>